<organism evidence="3 4">
    <name type="scientific">Chitinilyticum piscinae</name>
    <dbReference type="NCBI Taxonomy" id="2866724"/>
    <lineage>
        <taxon>Bacteria</taxon>
        <taxon>Pseudomonadati</taxon>
        <taxon>Pseudomonadota</taxon>
        <taxon>Betaproteobacteria</taxon>
        <taxon>Neisseriales</taxon>
        <taxon>Chitinibacteraceae</taxon>
        <taxon>Chitinilyticum</taxon>
    </lineage>
</organism>
<dbReference type="Proteomes" id="UP000604481">
    <property type="component" value="Unassembled WGS sequence"/>
</dbReference>
<protein>
    <submittedName>
        <fullName evidence="3">2-oxoglutarate dehydrogenase</fullName>
    </submittedName>
</protein>
<accession>A0A8J7FKC8</accession>
<comment type="caution">
    <text evidence="3">The sequence shown here is derived from an EMBL/GenBank/DDBJ whole genome shotgun (WGS) entry which is preliminary data.</text>
</comment>
<evidence type="ECO:0000259" key="2">
    <source>
        <dbReference type="Pfam" id="PF00031"/>
    </source>
</evidence>
<gene>
    <name evidence="3" type="ORF">INR99_07965</name>
</gene>
<dbReference type="EMBL" id="JADFUA010000003">
    <property type="protein sequence ID" value="MBE9609282.1"/>
    <property type="molecule type" value="Genomic_DNA"/>
</dbReference>
<feature type="chain" id="PRO_5035322720" evidence="1">
    <location>
        <begin position="21"/>
        <end position="125"/>
    </location>
</feature>
<evidence type="ECO:0000313" key="4">
    <source>
        <dbReference type="Proteomes" id="UP000604481"/>
    </source>
</evidence>
<reference evidence="3 4" key="1">
    <citation type="submission" date="2020-10" db="EMBL/GenBank/DDBJ databases">
        <title>The genome sequence of Chitinilyticum litopenaei 4Y14.</title>
        <authorList>
            <person name="Liu Y."/>
        </authorList>
    </citation>
    <scope>NUCLEOTIDE SEQUENCE [LARGE SCALE GENOMIC DNA]</scope>
    <source>
        <strain evidence="3 4">4Y14</strain>
    </source>
</reference>
<evidence type="ECO:0000313" key="3">
    <source>
        <dbReference type="EMBL" id="MBE9609282.1"/>
    </source>
</evidence>
<proteinExistence type="predicted"/>
<dbReference type="AlphaFoldDB" id="A0A8J7FKC8"/>
<keyword evidence="1" id="KW-0732">Signal</keyword>
<dbReference type="GO" id="GO:0004869">
    <property type="term" value="F:cysteine-type endopeptidase inhibitor activity"/>
    <property type="evidence" value="ECO:0007669"/>
    <property type="project" value="InterPro"/>
</dbReference>
<feature type="signal peptide" evidence="1">
    <location>
        <begin position="1"/>
        <end position="20"/>
    </location>
</feature>
<keyword evidence="4" id="KW-1185">Reference proteome</keyword>
<dbReference type="RefSeq" id="WP_194115790.1">
    <property type="nucleotide sequence ID" value="NZ_JADFUA010000003.1"/>
</dbReference>
<dbReference type="SUPFAM" id="SSF54403">
    <property type="entry name" value="Cystatin/monellin"/>
    <property type="match status" value="1"/>
</dbReference>
<dbReference type="PROSITE" id="PS00287">
    <property type="entry name" value="CYSTATIN"/>
    <property type="match status" value="1"/>
</dbReference>
<name>A0A8J7FKC8_9NEIS</name>
<dbReference type="Gene3D" id="3.10.450.10">
    <property type="match status" value="1"/>
</dbReference>
<dbReference type="Pfam" id="PF00031">
    <property type="entry name" value="Cystatin"/>
    <property type="match status" value="1"/>
</dbReference>
<sequence length="125" mass="13394">MHRILAMLFSATFLAACAQATPPASPPASCPPSAGVGGYSQQQTVSTEAREAVQAALQQLNTTATLQKILEVRTQVVAGTNYAVKFQLDNGEVWHAVVWRKLDGHYQVTQRASKAPVSPFCPGKQ</sequence>
<dbReference type="PROSITE" id="PS51257">
    <property type="entry name" value="PROKAR_LIPOPROTEIN"/>
    <property type="match status" value="1"/>
</dbReference>
<dbReference type="InterPro" id="IPR046350">
    <property type="entry name" value="Cystatin_sf"/>
</dbReference>
<evidence type="ECO:0000256" key="1">
    <source>
        <dbReference type="SAM" id="SignalP"/>
    </source>
</evidence>
<dbReference type="InterPro" id="IPR000010">
    <property type="entry name" value="Cystatin_dom"/>
</dbReference>
<dbReference type="InterPro" id="IPR018073">
    <property type="entry name" value="Prot_inh_cystat_CS"/>
</dbReference>
<feature type="domain" description="Cystatin" evidence="2">
    <location>
        <begin position="37"/>
        <end position="105"/>
    </location>
</feature>
<dbReference type="CDD" id="cd00042">
    <property type="entry name" value="CY"/>
    <property type="match status" value="1"/>
</dbReference>